<gene>
    <name evidence="1" type="ORF">PKOR_10530</name>
</gene>
<dbReference type="OrthoDB" id="676614at2"/>
<evidence type="ECO:0008006" key="3">
    <source>
        <dbReference type="Google" id="ProtNLM"/>
    </source>
</evidence>
<dbReference type="Proteomes" id="UP000033109">
    <property type="component" value="Chromosome"/>
</dbReference>
<dbReference type="PATRIC" id="fig|400092.3.peg.2305"/>
<dbReference type="STRING" id="400092.PKOR_10530"/>
<dbReference type="HOGENOM" id="CLU_137756_1_0_10"/>
<dbReference type="KEGG" id="pko:PKOR_10530"/>
<keyword evidence="2" id="KW-1185">Reference proteome</keyword>
<dbReference type="EMBL" id="CP009621">
    <property type="protein sequence ID" value="AKD03480.1"/>
    <property type="molecule type" value="Genomic_DNA"/>
</dbReference>
<sequence>MRTHRLNIEYDYSFDLYGLVTSVKDYKLAWVLNRLLDLRLTKQKDLCYDLFGKDRLLISNFQYITEYSEVRLFRNRALGSPTLRKPFLLPDIKEYDYVLQITGAMQQLHPQELTKKLLRVPLVQYVKKFDPLTLKFKENLIF</sequence>
<dbReference type="AlphaFoldDB" id="A0A0E3ZGL3"/>
<dbReference type="NCBIfam" id="NF033205">
    <property type="entry name" value="IPExxxVDY"/>
    <property type="match status" value="1"/>
</dbReference>
<name>A0A0E3ZGL3_9BACT</name>
<evidence type="ECO:0000313" key="1">
    <source>
        <dbReference type="EMBL" id="AKD03480.1"/>
    </source>
</evidence>
<evidence type="ECO:0000313" key="2">
    <source>
        <dbReference type="Proteomes" id="UP000033109"/>
    </source>
</evidence>
<dbReference type="RefSeq" id="WP_046310638.1">
    <property type="nucleotide sequence ID" value="NZ_CBCSCY010000005.1"/>
</dbReference>
<reference evidence="1 2" key="1">
    <citation type="journal article" date="2015" name="Sci. Rep.">
        <title>Unraveling adaptation of Pontibacter korlensis to radiation and infertility in desert through complete genome and comparative transcriptomic analysis.</title>
        <authorList>
            <person name="Dai J."/>
            <person name="Dai W."/>
            <person name="Qiu C."/>
            <person name="Yang Z."/>
            <person name="Zhang Y."/>
            <person name="Zhou M."/>
            <person name="Zhang L."/>
            <person name="Fang C."/>
            <person name="Gao Q."/>
            <person name="Yang Q."/>
            <person name="Li X."/>
            <person name="Wang Z."/>
            <person name="Wang Z."/>
            <person name="Jia Z."/>
            <person name="Chen X."/>
        </authorList>
    </citation>
    <scope>NUCLEOTIDE SEQUENCE [LARGE SCALE GENOMIC DNA]</scope>
    <source>
        <strain evidence="1 2">X14-1T</strain>
    </source>
</reference>
<dbReference type="InterPro" id="IPR047690">
    <property type="entry name" value="IPExxxVDY_fam"/>
</dbReference>
<proteinExistence type="predicted"/>
<accession>A0A0E3ZGL3</accession>
<organism evidence="1 2">
    <name type="scientific">Pontibacter korlensis</name>
    <dbReference type="NCBI Taxonomy" id="400092"/>
    <lineage>
        <taxon>Bacteria</taxon>
        <taxon>Pseudomonadati</taxon>
        <taxon>Bacteroidota</taxon>
        <taxon>Cytophagia</taxon>
        <taxon>Cytophagales</taxon>
        <taxon>Hymenobacteraceae</taxon>
        <taxon>Pontibacter</taxon>
    </lineage>
</organism>
<protein>
    <recommendedName>
        <fullName evidence="3">IPExxxVDY family protein</fullName>
    </recommendedName>
</protein>